<dbReference type="GO" id="GO:0005886">
    <property type="term" value="C:plasma membrane"/>
    <property type="evidence" value="ECO:0007669"/>
    <property type="project" value="UniProtKB-SubCell"/>
</dbReference>
<feature type="region of interest" description="Disordered" evidence="13">
    <location>
        <begin position="274"/>
        <end position="362"/>
    </location>
</feature>
<evidence type="ECO:0000256" key="4">
    <source>
        <dbReference type="ARBA" id="ARBA00007971"/>
    </source>
</evidence>
<feature type="region of interest" description="Disordered" evidence="13">
    <location>
        <begin position="497"/>
        <end position="541"/>
    </location>
</feature>
<gene>
    <name evidence="17" type="primary">fliF</name>
    <name evidence="17" type="ORF">NFG58_20270</name>
</gene>
<evidence type="ECO:0000256" key="1">
    <source>
        <dbReference type="ARBA" id="ARBA00003820"/>
    </source>
</evidence>
<evidence type="ECO:0000256" key="13">
    <source>
        <dbReference type="SAM" id="MobiDB-lite"/>
    </source>
</evidence>
<keyword evidence="17" id="KW-0969">Cilium</keyword>
<dbReference type="PIRSF" id="PIRSF004862">
    <property type="entry name" value="FliF"/>
    <property type="match status" value="1"/>
</dbReference>
<dbReference type="Pfam" id="PF08345">
    <property type="entry name" value="YscJ_FliF_C"/>
    <property type="match status" value="1"/>
</dbReference>
<dbReference type="InterPro" id="IPR000067">
    <property type="entry name" value="FlgMring_FliF"/>
</dbReference>
<dbReference type="Pfam" id="PF01514">
    <property type="entry name" value="YscJ_FliF"/>
    <property type="match status" value="1"/>
</dbReference>
<dbReference type="RefSeq" id="WP_213230255.1">
    <property type="nucleotide sequence ID" value="NZ_CP098827.1"/>
</dbReference>
<evidence type="ECO:0000256" key="8">
    <source>
        <dbReference type="ARBA" id="ARBA00022989"/>
    </source>
</evidence>
<dbReference type="InterPro" id="IPR045851">
    <property type="entry name" value="AMP-bd_C_sf"/>
</dbReference>
<dbReference type="EMBL" id="CP098827">
    <property type="protein sequence ID" value="XBO70905.1"/>
    <property type="molecule type" value="Genomic_DNA"/>
</dbReference>
<keyword evidence="6" id="KW-1003">Cell membrane</keyword>
<reference evidence="17" key="1">
    <citation type="submission" date="2022-06" db="EMBL/GenBank/DDBJ databases">
        <title>A novel DMS-producing enzyme.</title>
        <authorList>
            <person name="Zhang Y."/>
        </authorList>
    </citation>
    <scope>NUCLEOTIDE SEQUENCE</scope>
    <source>
        <strain evidence="17">RT37</strain>
    </source>
</reference>
<protein>
    <recommendedName>
        <fullName evidence="5 12">Flagellar M-ring protein</fullName>
    </recommendedName>
</protein>
<feature type="compositionally biased region" description="Acidic residues" evidence="13">
    <location>
        <begin position="509"/>
        <end position="528"/>
    </location>
</feature>
<dbReference type="GO" id="GO:0003774">
    <property type="term" value="F:cytoskeletal motor activity"/>
    <property type="evidence" value="ECO:0007669"/>
    <property type="project" value="InterPro"/>
</dbReference>
<keyword evidence="17" id="KW-0966">Cell projection</keyword>
<evidence type="ECO:0000256" key="14">
    <source>
        <dbReference type="SAM" id="Phobius"/>
    </source>
</evidence>
<comment type="function">
    <text evidence="1 12">The M ring may be actively involved in energy transduction.</text>
</comment>
<evidence type="ECO:0000259" key="15">
    <source>
        <dbReference type="Pfam" id="PF01514"/>
    </source>
</evidence>
<dbReference type="PANTHER" id="PTHR30046">
    <property type="entry name" value="FLAGELLAR M-RING PROTEIN"/>
    <property type="match status" value="1"/>
</dbReference>
<evidence type="ECO:0000256" key="10">
    <source>
        <dbReference type="ARBA" id="ARBA00023143"/>
    </source>
</evidence>
<evidence type="ECO:0000256" key="2">
    <source>
        <dbReference type="ARBA" id="ARBA00004117"/>
    </source>
</evidence>
<evidence type="ECO:0000313" key="17">
    <source>
        <dbReference type="EMBL" id="XBO70905.1"/>
    </source>
</evidence>
<feature type="domain" description="Flagellar M-ring N-terminal" evidence="15">
    <location>
        <begin position="47"/>
        <end position="221"/>
    </location>
</feature>
<keyword evidence="9 14" id="KW-0472">Membrane</keyword>
<dbReference type="InterPro" id="IPR013556">
    <property type="entry name" value="Flag_M-ring_C"/>
</dbReference>
<dbReference type="PRINTS" id="PR01009">
    <property type="entry name" value="FLGMRINGFLIF"/>
</dbReference>
<evidence type="ECO:0000256" key="7">
    <source>
        <dbReference type="ARBA" id="ARBA00022692"/>
    </source>
</evidence>
<evidence type="ECO:0000256" key="12">
    <source>
        <dbReference type="PIRNR" id="PIRNR004862"/>
    </source>
</evidence>
<keyword evidence="7 14" id="KW-0812">Transmembrane</keyword>
<organism evidence="17">
    <name type="scientific">Halomonas sp. RT37</name>
    <dbReference type="NCBI Taxonomy" id="2950872"/>
    <lineage>
        <taxon>Bacteria</taxon>
        <taxon>Pseudomonadati</taxon>
        <taxon>Pseudomonadota</taxon>
        <taxon>Gammaproteobacteria</taxon>
        <taxon>Oceanospirillales</taxon>
        <taxon>Halomonadaceae</taxon>
        <taxon>Halomonas</taxon>
    </lineage>
</organism>
<name>A0AAU7KHB8_9GAMM</name>
<dbReference type="Gene3D" id="3.30.300.30">
    <property type="match status" value="1"/>
</dbReference>
<accession>A0AAU7KHB8</accession>
<comment type="subcellular location">
    <subcellularLocation>
        <location evidence="2 12">Bacterial flagellum basal body</location>
    </subcellularLocation>
    <subcellularLocation>
        <location evidence="3">Cell membrane</location>
        <topology evidence="3">Multi-pass membrane protein</topology>
    </subcellularLocation>
</comment>
<comment type="subunit">
    <text evidence="11">The basal body constitutes a major portion of the flagellar organelle and consists of four rings (L,P,S, and M) mounted on a central rod. The M ring is integral to the inner membrane of the cell and may be connected to the flagellar rod via the S ring. The S (supramembrane ring) lies just distal to the M ring. The L and P rings lie in the outer membrane and the periplasmic space, respectively.</text>
</comment>
<evidence type="ECO:0000256" key="3">
    <source>
        <dbReference type="ARBA" id="ARBA00004651"/>
    </source>
</evidence>
<feature type="compositionally biased region" description="Acidic residues" evidence="13">
    <location>
        <begin position="337"/>
        <end position="350"/>
    </location>
</feature>
<sequence length="574" mass="61744">MSSAASASSSGPLSGLTSRLRGKPLIPLMIGGAAAIALIIALVMWASRPQYRVLFSNLSEADGGAIITELDSRGVPYRFSAGGHALMVPDDQLHTLRLQLAEQGLPHGGNVGLELMQDQAFGISQFAEQINYQRGLEGELARSIASLGPVANARVHLALAKDSVFVRERQPAKASVVLTLEPGRRVGEGQVAAMVHLVSSSVPDLAGEDVTVIDQNGRLLSSADAGGLGLDGSQLDYVAEIERSYQRRIEDILAPLVGHANVRAQVTAQIDFSQREETQERYTPNQPPAQAAVRSRQTSLDINGQGDLASGIPGALSNTAPGTAASPIDNGDAAQPDNDEAAADTVEQEEASPQRLRRDDVTNYELDRQVSHVQYQKGGIERLSAAVVVNYQDGVDEQGEATLTPLSAEQLAEIEALVRQAMGFSESRGDALSVVNSAFAQAPEVEAPTWWQDPMVHQLAKELGRYLLIILAVALLYLLVLRPLIRRYTEAPVAPAPMPSAFSARVGDDESDDEEASEGDSETTDGEDATYGRDNRRRRKASAYEQNLNDLRELAQEDPRMVAMIVRSWMNAND</sequence>
<evidence type="ECO:0000256" key="11">
    <source>
        <dbReference type="ARBA" id="ARBA00025936"/>
    </source>
</evidence>
<dbReference type="NCBIfam" id="TIGR00206">
    <property type="entry name" value="fliF"/>
    <property type="match status" value="1"/>
</dbReference>
<dbReference type="InterPro" id="IPR043427">
    <property type="entry name" value="YscJ/FliF"/>
</dbReference>
<dbReference type="PANTHER" id="PTHR30046:SF0">
    <property type="entry name" value="FLAGELLAR M-RING PROTEIN"/>
    <property type="match status" value="1"/>
</dbReference>
<feature type="transmembrane region" description="Helical" evidence="14">
    <location>
        <begin position="463"/>
        <end position="481"/>
    </location>
</feature>
<dbReference type="GO" id="GO:0009431">
    <property type="term" value="C:bacterial-type flagellum basal body, MS ring"/>
    <property type="evidence" value="ECO:0007669"/>
    <property type="project" value="InterPro"/>
</dbReference>
<keyword evidence="10 12" id="KW-0975">Bacterial flagellum</keyword>
<evidence type="ECO:0000259" key="16">
    <source>
        <dbReference type="Pfam" id="PF08345"/>
    </source>
</evidence>
<feature type="domain" description="Flagellar M-ring C-terminal" evidence="16">
    <location>
        <begin position="253"/>
        <end position="439"/>
    </location>
</feature>
<evidence type="ECO:0000256" key="5">
    <source>
        <dbReference type="ARBA" id="ARBA00017949"/>
    </source>
</evidence>
<dbReference type="InterPro" id="IPR006182">
    <property type="entry name" value="FliF_N_dom"/>
</dbReference>
<dbReference type="AlphaFoldDB" id="A0AAU7KHB8"/>
<comment type="similarity">
    <text evidence="4 12">Belongs to the FliF family.</text>
</comment>
<dbReference type="GO" id="GO:0071973">
    <property type="term" value="P:bacterial-type flagellum-dependent cell motility"/>
    <property type="evidence" value="ECO:0007669"/>
    <property type="project" value="InterPro"/>
</dbReference>
<keyword evidence="8 14" id="KW-1133">Transmembrane helix</keyword>
<proteinExistence type="inferred from homology"/>
<feature type="transmembrane region" description="Helical" evidence="14">
    <location>
        <begin position="25"/>
        <end position="46"/>
    </location>
</feature>
<evidence type="ECO:0000256" key="9">
    <source>
        <dbReference type="ARBA" id="ARBA00023136"/>
    </source>
</evidence>
<keyword evidence="17" id="KW-0282">Flagellum</keyword>
<evidence type="ECO:0000256" key="6">
    <source>
        <dbReference type="ARBA" id="ARBA00022475"/>
    </source>
</evidence>